<evidence type="ECO:0000256" key="3">
    <source>
        <dbReference type="ARBA" id="ARBA00023274"/>
    </source>
</evidence>
<dbReference type="Pfam" id="PF01245">
    <property type="entry name" value="Ribosomal_L19"/>
    <property type="match status" value="1"/>
</dbReference>
<dbReference type="GO" id="GO:0003735">
    <property type="term" value="F:structural constituent of ribosome"/>
    <property type="evidence" value="ECO:0007669"/>
    <property type="project" value="InterPro"/>
</dbReference>
<accession>A0A8J4GFR6</accession>
<dbReference type="HAMAP" id="MF_00402">
    <property type="entry name" value="Ribosomal_bL19"/>
    <property type="match status" value="1"/>
</dbReference>
<reference evidence="4" key="1">
    <citation type="journal article" date="2021" name="Proc. Natl. Acad. Sci. U.S.A.">
        <title>Three genomes in the algal genus Volvox reveal the fate of a haploid sex-determining region after a transition to homothallism.</title>
        <authorList>
            <person name="Yamamoto K."/>
            <person name="Hamaji T."/>
            <person name="Kawai-Toyooka H."/>
            <person name="Matsuzaki R."/>
            <person name="Takahashi F."/>
            <person name="Nishimura Y."/>
            <person name="Kawachi M."/>
            <person name="Noguchi H."/>
            <person name="Minakuchi Y."/>
            <person name="Umen J.G."/>
            <person name="Toyoda A."/>
            <person name="Nozaki H."/>
        </authorList>
    </citation>
    <scope>NUCLEOTIDE SEQUENCE</scope>
    <source>
        <strain evidence="4">NIES-3785</strain>
    </source>
</reference>
<gene>
    <name evidence="4" type="ORF">Vretimale_10398</name>
</gene>
<dbReference type="PRINTS" id="PR00061">
    <property type="entry name" value="RIBOSOMALL19"/>
</dbReference>
<dbReference type="PANTHER" id="PTHR15680:SF9">
    <property type="entry name" value="LARGE RIBOSOMAL SUBUNIT PROTEIN BL19M"/>
    <property type="match status" value="1"/>
</dbReference>
<evidence type="ECO:0000256" key="2">
    <source>
        <dbReference type="ARBA" id="ARBA00022980"/>
    </source>
</evidence>
<dbReference type="FunFam" id="2.30.30.790:FF:000004">
    <property type="entry name" value="50S ribosomal protein L19, chloroplastic"/>
    <property type="match status" value="1"/>
</dbReference>
<dbReference type="EMBL" id="BNCQ01000020">
    <property type="protein sequence ID" value="GIM05990.1"/>
    <property type="molecule type" value="Genomic_DNA"/>
</dbReference>
<dbReference type="PANTHER" id="PTHR15680">
    <property type="entry name" value="RIBOSOMAL PROTEIN L19"/>
    <property type="match status" value="1"/>
</dbReference>
<comment type="similarity">
    <text evidence="1">Belongs to the bacterial ribosomal protein bL19 family.</text>
</comment>
<organism evidence="4 5">
    <name type="scientific">Volvox reticuliferus</name>
    <dbReference type="NCBI Taxonomy" id="1737510"/>
    <lineage>
        <taxon>Eukaryota</taxon>
        <taxon>Viridiplantae</taxon>
        <taxon>Chlorophyta</taxon>
        <taxon>core chlorophytes</taxon>
        <taxon>Chlorophyceae</taxon>
        <taxon>CS clade</taxon>
        <taxon>Chlamydomonadales</taxon>
        <taxon>Volvocaceae</taxon>
        <taxon>Volvox</taxon>
    </lineage>
</organism>
<dbReference type="GO" id="GO:1990904">
    <property type="term" value="C:ribonucleoprotein complex"/>
    <property type="evidence" value="ECO:0007669"/>
    <property type="project" value="UniProtKB-KW"/>
</dbReference>
<dbReference type="AlphaFoldDB" id="A0A8J4GFR6"/>
<name>A0A8J4GFR6_9CHLO</name>
<dbReference type="Gene3D" id="2.30.30.790">
    <property type="match status" value="1"/>
</dbReference>
<dbReference type="GO" id="GO:0005840">
    <property type="term" value="C:ribosome"/>
    <property type="evidence" value="ECO:0007669"/>
    <property type="project" value="UniProtKB-KW"/>
</dbReference>
<protein>
    <submittedName>
        <fullName evidence="4">Uncharacterized protein</fullName>
    </submittedName>
</protein>
<dbReference type="NCBIfam" id="TIGR01024">
    <property type="entry name" value="rplS_bact"/>
    <property type="match status" value="1"/>
</dbReference>
<dbReference type="InterPro" id="IPR038657">
    <property type="entry name" value="Ribosomal_bL19_sf"/>
</dbReference>
<proteinExistence type="inferred from homology"/>
<dbReference type="PROSITE" id="PS01015">
    <property type="entry name" value="RIBOSOMAL_L19"/>
    <property type="match status" value="1"/>
</dbReference>
<feature type="non-terminal residue" evidence="4">
    <location>
        <position position="1"/>
    </location>
</feature>
<keyword evidence="2" id="KW-0689">Ribosomal protein</keyword>
<dbReference type="SUPFAM" id="SSF50104">
    <property type="entry name" value="Translation proteins SH3-like domain"/>
    <property type="match status" value="1"/>
</dbReference>
<dbReference type="GO" id="GO:0003729">
    <property type="term" value="F:mRNA binding"/>
    <property type="evidence" value="ECO:0007669"/>
    <property type="project" value="UniProtKB-ARBA"/>
</dbReference>
<evidence type="ECO:0000256" key="1">
    <source>
        <dbReference type="ARBA" id="ARBA00005781"/>
    </source>
</evidence>
<dbReference type="GO" id="GO:0006412">
    <property type="term" value="P:translation"/>
    <property type="evidence" value="ECO:0007669"/>
    <property type="project" value="InterPro"/>
</dbReference>
<comment type="caution">
    <text evidence="4">The sequence shown here is derived from an EMBL/GenBank/DDBJ whole genome shotgun (WGS) entry which is preliminary data.</text>
</comment>
<dbReference type="InterPro" id="IPR001857">
    <property type="entry name" value="Ribosomal_bL19"/>
</dbReference>
<keyword evidence="3" id="KW-0687">Ribonucleoprotein</keyword>
<dbReference type="InterPro" id="IPR018257">
    <property type="entry name" value="Ribosomal_bL19_CS"/>
</dbReference>
<sequence>CYHHCDYIRMIASRPVVRPFTAGRRSVAVQAKMSLHTLTQELSRSQLKKDLPSVTVGDSVKVGLAVQEGSGKTRTQTLDGIIIAEHGSDSSKTLTFRRVFQGVGVELVMPVHSPAVQKIEFVRRGRVRRAKLFYLRERIGKSARLKEVVGVRSEDVAAPKQV</sequence>
<evidence type="ECO:0000313" key="4">
    <source>
        <dbReference type="EMBL" id="GIM05990.1"/>
    </source>
</evidence>
<dbReference type="InterPro" id="IPR008991">
    <property type="entry name" value="Translation_prot_SH3-like_sf"/>
</dbReference>
<evidence type="ECO:0000313" key="5">
    <source>
        <dbReference type="Proteomes" id="UP000722791"/>
    </source>
</evidence>
<dbReference type="Proteomes" id="UP000722791">
    <property type="component" value="Unassembled WGS sequence"/>
</dbReference>